<sequence length="679" mass="78024">MKTIAQTKTINGKVDVNLKEAVKPPSKVVEVDVQVEEELANSTLVNLNLDDNLSNIRKLLEQKSSVNINSTLSFAKYKTNKEGNTFSKISEEDEGHKTLAEIIQMINDEESKSYKLYLRKSSTLDWKYLNKKSQLEFGRIIDQGEIKEADKQAYEMTDCKLTLMNESNNYKFESKEEWMMSSNSYFSADMSAQYYAKLGISSEIKRSEKSSSETNLSYHCTQYERASLEFSKYLKPREEFIDAVKDALNSKDVKKLKLILEEFGQFISTEVIFGGKAYIEGLKVSKELSNESSNEVSANLSSGAAAAKLGLASKSSNESSDYSQRDCLKLIGGKVPDITKFDEDSWYKSLSDYRNWDCIEFQNPACIFKFLKETELQKDFSSLVGKKIIYSKVETIDYLLEAHGKPKVVELVNIPPNVLKIVHNKEADCNFFATVIDTKDGKNDFFHCQILYSSDEQPSLIIHCIQNEFKKRECKLKIRWMVVGYRTDLDFALRDFDVQLHIERHDFDASKNAIMSNRELLKFKPSLKNFAIFGIPVLNHLENEFLVIGHHFYKTNDNNIGIYAFAFDVKNNHYVTLPKFTFYTLVISNYPNSNAYGTSSFECDNSALPKYFSLFSKEEKNCGPVFLKQKQREVKAKTILDKMCTQVSCICKNELFNKTKDNLEYYFFNPETFLSHNES</sequence>
<organism evidence="3 4">
    <name type="scientific">Funneliformis mosseae</name>
    <name type="common">Endomycorrhizal fungus</name>
    <name type="synonym">Glomus mosseae</name>
    <dbReference type="NCBI Taxonomy" id="27381"/>
    <lineage>
        <taxon>Eukaryota</taxon>
        <taxon>Fungi</taxon>
        <taxon>Fungi incertae sedis</taxon>
        <taxon>Mucoromycota</taxon>
        <taxon>Glomeromycotina</taxon>
        <taxon>Glomeromycetes</taxon>
        <taxon>Glomerales</taxon>
        <taxon>Glomeraceae</taxon>
        <taxon>Funneliformis</taxon>
    </lineage>
</organism>
<comment type="caution">
    <text evidence="3">The sequence shown here is derived from an EMBL/GenBank/DDBJ whole genome shotgun (WGS) entry which is preliminary data.</text>
</comment>
<evidence type="ECO:0000313" key="3">
    <source>
        <dbReference type="EMBL" id="CAG8586561.1"/>
    </source>
</evidence>
<dbReference type="InterPro" id="IPR054586">
    <property type="entry name" value="MACPF_1_fungal"/>
</dbReference>
<keyword evidence="4" id="KW-1185">Reference proteome</keyword>
<evidence type="ECO:0000259" key="1">
    <source>
        <dbReference type="Pfam" id="PF22693"/>
    </source>
</evidence>
<dbReference type="InterPro" id="IPR055854">
    <property type="entry name" value="DUF7431"/>
</dbReference>
<dbReference type="EMBL" id="CAJVPP010002087">
    <property type="protein sequence ID" value="CAG8586561.1"/>
    <property type="molecule type" value="Genomic_DNA"/>
</dbReference>
<evidence type="ECO:0000313" key="4">
    <source>
        <dbReference type="Proteomes" id="UP000789375"/>
    </source>
</evidence>
<proteinExistence type="predicted"/>
<reference evidence="3" key="1">
    <citation type="submission" date="2021-06" db="EMBL/GenBank/DDBJ databases">
        <authorList>
            <person name="Kallberg Y."/>
            <person name="Tangrot J."/>
            <person name="Rosling A."/>
        </authorList>
    </citation>
    <scope>NUCLEOTIDE SEQUENCE</scope>
    <source>
        <strain evidence="3">87-6 pot B 2015</strain>
    </source>
</reference>
<dbReference type="Pfam" id="PF24209">
    <property type="entry name" value="DUF7431"/>
    <property type="match status" value="1"/>
</dbReference>
<dbReference type="Proteomes" id="UP000789375">
    <property type="component" value="Unassembled WGS sequence"/>
</dbReference>
<accession>A0A9N9G7C5</accession>
<name>A0A9N9G7C5_FUNMO</name>
<gene>
    <name evidence="3" type="ORF">FMOSSE_LOCUS8222</name>
</gene>
<feature type="domain" description="DUF7431" evidence="2">
    <location>
        <begin position="388"/>
        <end position="644"/>
    </location>
</feature>
<protein>
    <submittedName>
        <fullName evidence="3">11612_t:CDS:1</fullName>
    </submittedName>
</protein>
<feature type="domain" description="MACPF-like" evidence="1">
    <location>
        <begin position="210"/>
        <end position="374"/>
    </location>
</feature>
<dbReference type="AlphaFoldDB" id="A0A9N9G7C5"/>
<evidence type="ECO:0000259" key="2">
    <source>
        <dbReference type="Pfam" id="PF24209"/>
    </source>
</evidence>
<dbReference type="Pfam" id="PF22693">
    <property type="entry name" value="MACPF_1"/>
    <property type="match status" value="1"/>
</dbReference>